<organism evidence="1 2">
    <name type="scientific">Merismopedia glauca CCAP 1448/3</name>
    <dbReference type="NCBI Taxonomy" id="1296344"/>
    <lineage>
        <taxon>Bacteria</taxon>
        <taxon>Bacillati</taxon>
        <taxon>Cyanobacteriota</taxon>
        <taxon>Cyanophyceae</taxon>
        <taxon>Synechococcales</taxon>
        <taxon>Merismopediaceae</taxon>
        <taxon>Merismopedia</taxon>
    </lineage>
</organism>
<dbReference type="EMBL" id="PVWJ01000149">
    <property type="protein sequence ID" value="PSB00898.1"/>
    <property type="molecule type" value="Genomic_DNA"/>
</dbReference>
<dbReference type="SUPFAM" id="SSF53335">
    <property type="entry name" value="S-adenosyl-L-methionine-dependent methyltransferases"/>
    <property type="match status" value="1"/>
</dbReference>
<gene>
    <name evidence="1" type="ORF">C7B64_21105</name>
</gene>
<reference evidence="1 2" key="2">
    <citation type="submission" date="2018-03" db="EMBL/GenBank/DDBJ databases">
        <title>The ancient ancestry and fast evolution of plastids.</title>
        <authorList>
            <person name="Moore K.R."/>
            <person name="Magnabosco C."/>
            <person name="Momper L."/>
            <person name="Gold D.A."/>
            <person name="Bosak T."/>
            <person name="Fournier G.P."/>
        </authorList>
    </citation>
    <scope>NUCLEOTIDE SEQUENCE [LARGE SCALE GENOMIC DNA]</scope>
    <source>
        <strain evidence="1 2">CCAP 1448/3</strain>
    </source>
</reference>
<dbReference type="InterPro" id="IPR029063">
    <property type="entry name" value="SAM-dependent_MTases_sf"/>
</dbReference>
<comment type="caution">
    <text evidence="1">The sequence shown here is derived from an EMBL/GenBank/DDBJ whole genome shotgun (WGS) entry which is preliminary data.</text>
</comment>
<dbReference type="AlphaFoldDB" id="A0A2T1BYC0"/>
<evidence type="ECO:0000313" key="2">
    <source>
        <dbReference type="Proteomes" id="UP000238762"/>
    </source>
</evidence>
<dbReference type="OrthoDB" id="460413at2"/>
<dbReference type="PANTHER" id="PTHR40036:SF1">
    <property type="entry name" value="MACROCIN O-METHYLTRANSFERASE"/>
    <property type="match status" value="1"/>
</dbReference>
<dbReference type="GO" id="GO:0008168">
    <property type="term" value="F:methyltransferase activity"/>
    <property type="evidence" value="ECO:0007669"/>
    <property type="project" value="UniProtKB-KW"/>
</dbReference>
<protein>
    <submittedName>
        <fullName evidence="1">dTDP-6-deoxy-L-hexose 3-O-methyltransferase</fullName>
    </submittedName>
</protein>
<evidence type="ECO:0000313" key="1">
    <source>
        <dbReference type="EMBL" id="PSB00898.1"/>
    </source>
</evidence>
<sequence length="249" mass="27674">MVFREPKYLSAMDRAQLELTEDVFVSASGSIIDKLDAFTKFVSRRTLAKFLVRYEIFKKIIEVNGSIIECGVMNGAGIFTYAHLSSIFEPVNHTRKIVGFDTFEGFPSVHEKDTGTGISSHLESGGLAGSSLEDLQRAVELFDSNRTLAHIPKIELVKGDITKTAPEYLQNNPHLVVALLYLDLDLYEPTKAALKTFLPRMPKGAIVVFDELNTQTFPGETLAVDEVLGISNVKIERLPLDPYVSYCIL</sequence>
<reference evidence="1 2" key="1">
    <citation type="submission" date="2018-02" db="EMBL/GenBank/DDBJ databases">
        <authorList>
            <person name="Cohen D.B."/>
            <person name="Kent A.D."/>
        </authorList>
    </citation>
    <scope>NUCLEOTIDE SEQUENCE [LARGE SCALE GENOMIC DNA]</scope>
    <source>
        <strain evidence="1 2">CCAP 1448/3</strain>
    </source>
</reference>
<name>A0A2T1BYC0_9CYAN</name>
<accession>A0A2T1BYC0</accession>
<proteinExistence type="predicted"/>
<dbReference type="Gene3D" id="3.40.50.150">
    <property type="entry name" value="Vaccinia Virus protein VP39"/>
    <property type="match status" value="1"/>
</dbReference>
<dbReference type="GO" id="GO:0032259">
    <property type="term" value="P:methylation"/>
    <property type="evidence" value="ECO:0007669"/>
    <property type="project" value="UniProtKB-KW"/>
</dbReference>
<dbReference type="InterPro" id="IPR008884">
    <property type="entry name" value="TylF_MeTrfase"/>
</dbReference>
<keyword evidence="2" id="KW-1185">Reference proteome</keyword>
<keyword evidence="1" id="KW-0489">Methyltransferase</keyword>
<dbReference type="PANTHER" id="PTHR40036">
    <property type="entry name" value="MACROCIN O-METHYLTRANSFERASE"/>
    <property type="match status" value="1"/>
</dbReference>
<dbReference type="Proteomes" id="UP000238762">
    <property type="component" value="Unassembled WGS sequence"/>
</dbReference>
<dbReference type="Pfam" id="PF05711">
    <property type="entry name" value="TylF"/>
    <property type="match status" value="1"/>
</dbReference>
<keyword evidence="1" id="KW-0808">Transferase</keyword>